<evidence type="ECO:0000313" key="3">
    <source>
        <dbReference type="Proteomes" id="UP000199354"/>
    </source>
</evidence>
<feature type="transmembrane region" description="Helical" evidence="1">
    <location>
        <begin position="93"/>
        <end position="113"/>
    </location>
</feature>
<dbReference type="EMBL" id="FMVF01000009">
    <property type="protein sequence ID" value="SCY70457.1"/>
    <property type="molecule type" value="Genomic_DNA"/>
</dbReference>
<keyword evidence="1" id="KW-0812">Transmembrane</keyword>
<protein>
    <submittedName>
        <fullName evidence="2">Exosortase F-associated protein</fullName>
    </submittedName>
</protein>
<organism evidence="2 3">
    <name type="scientific">Flavobacterium caeni</name>
    <dbReference type="NCBI Taxonomy" id="490189"/>
    <lineage>
        <taxon>Bacteria</taxon>
        <taxon>Pseudomonadati</taxon>
        <taxon>Bacteroidota</taxon>
        <taxon>Flavobacteriia</taxon>
        <taxon>Flavobacteriales</taxon>
        <taxon>Flavobacteriaceae</taxon>
        <taxon>Flavobacterium</taxon>
    </lineage>
</organism>
<dbReference type="AlphaFoldDB" id="A0A1G5I347"/>
<dbReference type="NCBIfam" id="TIGR04127">
    <property type="entry name" value="flavo_near_exo"/>
    <property type="match status" value="1"/>
</dbReference>
<dbReference type="InterPro" id="IPR026414">
    <property type="entry name" value="ExosoTase_F-assoc_memb"/>
</dbReference>
<keyword evidence="1" id="KW-0472">Membrane</keyword>
<feature type="transmembrane region" description="Helical" evidence="1">
    <location>
        <begin position="12"/>
        <end position="33"/>
    </location>
</feature>
<evidence type="ECO:0000313" key="2">
    <source>
        <dbReference type="EMBL" id="SCY70457.1"/>
    </source>
</evidence>
<dbReference type="Proteomes" id="UP000199354">
    <property type="component" value="Unassembled WGS sequence"/>
</dbReference>
<keyword evidence="1" id="KW-1133">Transmembrane helix</keyword>
<reference evidence="2 3" key="1">
    <citation type="submission" date="2016-10" db="EMBL/GenBank/DDBJ databases">
        <authorList>
            <person name="de Groot N.N."/>
        </authorList>
    </citation>
    <scope>NUCLEOTIDE SEQUENCE [LARGE SCALE GENOMIC DNA]</scope>
    <source>
        <strain evidence="2 3">CGMCC 1.7031</strain>
    </source>
</reference>
<feature type="transmembrane region" description="Helical" evidence="1">
    <location>
        <begin position="119"/>
        <end position="142"/>
    </location>
</feature>
<keyword evidence="3" id="KW-1185">Reference proteome</keyword>
<accession>A0A1G5I347</accession>
<gene>
    <name evidence="2" type="ORF">SAMN02927903_02070</name>
</gene>
<dbReference type="STRING" id="490189.SAMN02927903_02070"/>
<sequence>MLQNLWKNRLKIAVALLLVFLLALVRIFEHALFYDPFAYYFEGDYLNLTFPEYKGWALLGSLTGRYALNAMISLAIIFVLFRDVPLTKFSAVLYGLFYVVLIVSFFALITFSGNENNFIIFYVRRFLIQPIFVLLFIPAFYYQKRSAKNNIS</sequence>
<proteinExistence type="predicted"/>
<feature type="transmembrane region" description="Helical" evidence="1">
    <location>
        <begin position="53"/>
        <end position="81"/>
    </location>
</feature>
<evidence type="ECO:0000256" key="1">
    <source>
        <dbReference type="SAM" id="Phobius"/>
    </source>
</evidence>
<dbReference type="OrthoDB" id="982493at2"/>
<name>A0A1G5I347_9FLAO</name>
<dbReference type="RefSeq" id="WP_091143035.1">
    <property type="nucleotide sequence ID" value="NZ_FMVF01000009.1"/>
</dbReference>